<name>H0JMF6_9NOCA</name>
<dbReference type="InterPro" id="IPR008984">
    <property type="entry name" value="SMAD_FHA_dom_sf"/>
</dbReference>
<dbReference type="CDD" id="cd22668">
    <property type="entry name" value="FHA_FhaA-like"/>
    <property type="match status" value="1"/>
</dbReference>
<feature type="compositionally biased region" description="Low complexity" evidence="2">
    <location>
        <begin position="13"/>
        <end position="24"/>
    </location>
</feature>
<evidence type="ECO:0000256" key="2">
    <source>
        <dbReference type="SAM" id="MobiDB-lite"/>
    </source>
</evidence>
<evidence type="ECO:0000256" key="1">
    <source>
        <dbReference type="ARBA" id="ARBA00022553"/>
    </source>
</evidence>
<feature type="domain" description="FHA" evidence="3">
    <location>
        <begin position="79"/>
        <end position="128"/>
    </location>
</feature>
<dbReference type="InterPro" id="IPR050923">
    <property type="entry name" value="Cell_Proc_Reg/RNA_Proc"/>
</dbReference>
<feature type="region of interest" description="Disordered" evidence="2">
    <location>
        <begin position="1"/>
        <end position="26"/>
    </location>
</feature>
<gene>
    <name evidence="4" type="ORF">AK37_04768</name>
</gene>
<keyword evidence="1" id="KW-0597">Phosphoprotein</keyword>
<organism evidence="4 5">
    <name type="scientific">Rhodococcus pyridinivorans AK37</name>
    <dbReference type="NCBI Taxonomy" id="1114960"/>
    <lineage>
        <taxon>Bacteria</taxon>
        <taxon>Bacillati</taxon>
        <taxon>Actinomycetota</taxon>
        <taxon>Actinomycetes</taxon>
        <taxon>Mycobacteriales</taxon>
        <taxon>Nocardiaceae</taxon>
        <taxon>Rhodococcus</taxon>
    </lineage>
</organism>
<dbReference type="SMART" id="SM00240">
    <property type="entry name" value="FHA"/>
    <property type="match status" value="1"/>
</dbReference>
<proteinExistence type="predicted"/>
<dbReference type="PROSITE" id="PS50006">
    <property type="entry name" value="FHA_DOMAIN"/>
    <property type="match status" value="1"/>
</dbReference>
<sequence length="151" mass="16455">YDQQAYGQQKQSYAQPGYDQQYGAQQGGYDQGYTAAAPGYDQGYQQAGYQSPAAGRVLTATLQLEDGSGRYYQLREGSNIIGRGQDAQFRLPDTGVSRRHIDIRWDGQVAMLSDLGSTNGTTVNGASVQDWQLADGDVIRAGHSEILVRIL</sequence>
<evidence type="ECO:0000313" key="4">
    <source>
        <dbReference type="EMBL" id="EHK85614.1"/>
    </source>
</evidence>
<dbReference type="Pfam" id="PF00498">
    <property type="entry name" value="FHA"/>
    <property type="match status" value="1"/>
</dbReference>
<reference evidence="4 5" key="1">
    <citation type="submission" date="2011-12" db="EMBL/GenBank/DDBJ databases">
        <authorList>
            <person name="Kriszt B."/>
            <person name="Tancsics A."/>
            <person name="Cserhati M."/>
            <person name="Toth A."/>
            <person name="Nagy I."/>
            <person name="Horvath B."/>
            <person name="Tamura T."/>
            <person name="Kukolya J."/>
            <person name="Szoboszlay S."/>
        </authorList>
    </citation>
    <scope>NUCLEOTIDE SEQUENCE [LARGE SCALE GENOMIC DNA]</scope>
    <source>
        <strain evidence="4 5">AK37</strain>
    </source>
</reference>
<dbReference type="PANTHER" id="PTHR23308">
    <property type="entry name" value="NUCLEAR INHIBITOR OF PROTEIN PHOSPHATASE-1"/>
    <property type="match status" value="1"/>
</dbReference>
<dbReference type="Gene3D" id="2.60.200.20">
    <property type="match status" value="1"/>
</dbReference>
<dbReference type="Proteomes" id="UP000005064">
    <property type="component" value="Unassembled WGS sequence"/>
</dbReference>
<evidence type="ECO:0000259" key="3">
    <source>
        <dbReference type="PROSITE" id="PS50006"/>
    </source>
</evidence>
<feature type="compositionally biased region" description="Polar residues" evidence="2">
    <location>
        <begin position="1"/>
        <end position="12"/>
    </location>
</feature>
<dbReference type="RefSeq" id="WP_006550947.1">
    <property type="nucleotide sequence ID" value="NZ_AHBW01000030.1"/>
</dbReference>
<dbReference type="EMBL" id="AHBW01000030">
    <property type="protein sequence ID" value="EHK85614.1"/>
    <property type="molecule type" value="Genomic_DNA"/>
</dbReference>
<dbReference type="AlphaFoldDB" id="H0JMF6"/>
<feature type="non-terminal residue" evidence="4">
    <location>
        <position position="1"/>
    </location>
</feature>
<dbReference type="PATRIC" id="fig|1114960.4.peg.963"/>
<accession>H0JMF6</accession>
<dbReference type="InterPro" id="IPR000253">
    <property type="entry name" value="FHA_dom"/>
</dbReference>
<evidence type="ECO:0000313" key="5">
    <source>
        <dbReference type="Proteomes" id="UP000005064"/>
    </source>
</evidence>
<protein>
    <recommendedName>
        <fullName evidence="3">FHA domain-containing protein</fullName>
    </recommendedName>
</protein>
<dbReference type="SUPFAM" id="SSF49879">
    <property type="entry name" value="SMAD/FHA domain"/>
    <property type="match status" value="1"/>
</dbReference>
<comment type="caution">
    <text evidence="4">The sequence shown here is derived from an EMBL/GenBank/DDBJ whole genome shotgun (WGS) entry which is preliminary data.</text>
</comment>